<feature type="region of interest" description="Disordered" evidence="1">
    <location>
        <begin position="440"/>
        <end position="469"/>
    </location>
</feature>
<dbReference type="AlphaFoldDB" id="A0AAE0S5L1"/>
<reference evidence="4" key="3">
    <citation type="submission" date="2023-05" db="EMBL/GenBank/DDBJ databases">
        <authorList>
            <person name="Smith C.H."/>
        </authorList>
    </citation>
    <scope>NUCLEOTIDE SEQUENCE</scope>
    <source>
        <strain evidence="4">CHS0354</strain>
        <tissue evidence="4">Mantle</tissue>
    </source>
</reference>
<keyword evidence="5" id="KW-1185">Reference proteome</keyword>
<keyword evidence="2" id="KW-1133">Transmembrane helix</keyword>
<keyword evidence="3" id="KW-0732">Signal</keyword>
<evidence type="ECO:0000256" key="2">
    <source>
        <dbReference type="SAM" id="Phobius"/>
    </source>
</evidence>
<proteinExistence type="predicted"/>
<dbReference type="EMBL" id="JAEAOA010001233">
    <property type="protein sequence ID" value="KAK3585740.1"/>
    <property type="molecule type" value="Genomic_DNA"/>
</dbReference>
<dbReference type="Gene3D" id="2.60.120.740">
    <property type="match status" value="1"/>
</dbReference>
<evidence type="ECO:0000256" key="3">
    <source>
        <dbReference type="SAM" id="SignalP"/>
    </source>
</evidence>
<feature type="signal peptide" evidence="3">
    <location>
        <begin position="1"/>
        <end position="28"/>
    </location>
</feature>
<feature type="chain" id="PRO_5042238184" description="SUEL-type lectin domain-containing protein" evidence="3">
    <location>
        <begin position="29"/>
        <end position="668"/>
    </location>
</feature>
<dbReference type="Proteomes" id="UP001195483">
    <property type="component" value="Unassembled WGS sequence"/>
</dbReference>
<evidence type="ECO:0008006" key="6">
    <source>
        <dbReference type="Google" id="ProtNLM"/>
    </source>
</evidence>
<evidence type="ECO:0000313" key="5">
    <source>
        <dbReference type="Proteomes" id="UP001195483"/>
    </source>
</evidence>
<reference evidence="4" key="2">
    <citation type="journal article" date="2021" name="Genome Biol. Evol.">
        <title>Developing a high-quality reference genome for a parasitic bivalve with doubly uniparental inheritance (Bivalvia: Unionida).</title>
        <authorList>
            <person name="Smith C.H."/>
        </authorList>
    </citation>
    <scope>NUCLEOTIDE SEQUENCE</scope>
    <source>
        <strain evidence="4">CHS0354</strain>
        <tissue evidence="4">Mantle</tissue>
    </source>
</reference>
<evidence type="ECO:0000313" key="4">
    <source>
        <dbReference type="EMBL" id="KAK3585740.1"/>
    </source>
</evidence>
<sequence length="668" mass="75166">MILDKMFLYVCSVTWIIILLETVTRCRGVGIQTIYSSGCNNERIFLECPDLHKIAIKRLFYGVKQDRQCANQGRKHSMDCCQARHNDCLVVDDEKYPFLNMLCSGHRRCDIEAKSIGTGVSCQDTGYQYTDFMTVIHDCIPDHDIVYLCSDTHKRGKALYLSNRDYPHAIGGGKKQCQCVIKTGSTIGLDMHALDILITRSTKGIDCFQEISIQDNLGYRKVITCGHEGLYGFRTIYRRDVQNVTLYFKKDSDESGGYIWLQTKASDNSDYVDIYCGETIKQLVGIYNPEKDSKSRVVVDASQEDVTIAGVISNHSSTAKIVSDQVAIIAGVAVAAAQVVIIGLTGIIILCVRRIRQRKQANLRQATFPTPSPMLKSKNKKENSISYCKYDYDEDKFCSIKRSPMRVSKFSDSEFTPEQDVKEAFLQGVAQSDISDIPNGGIKHKHSLSSPNVTLSLEESEKEDYSPKKPEAIVHPKSEYLEMTSPRTPRPVIRDIRAATLPEKRKVNKTVTFSPVAMVSPLPSGSEESVPEEQCFSEDLKGNFHENYSNSLPFRPNNTSRILPPSETTTKVHIVPGSLEDSYVTTFHSPDLANVTEEDLWKAFHIKLEPETKCSEDNYLRVPLCSNNVNNANQINDGCIDDENPYDNIPYMNTGSLRRNELNNRINL</sequence>
<name>A0AAE0S5L1_9BIVA</name>
<accession>A0AAE0S5L1</accession>
<organism evidence="4 5">
    <name type="scientific">Potamilus streckersoni</name>
    <dbReference type="NCBI Taxonomy" id="2493646"/>
    <lineage>
        <taxon>Eukaryota</taxon>
        <taxon>Metazoa</taxon>
        <taxon>Spiralia</taxon>
        <taxon>Lophotrochozoa</taxon>
        <taxon>Mollusca</taxon>
        <taxon>Bivalvia</taxon>
        <taxon>Autobranchia</taxon>
        <taxon>Heteroconchia</taxon>
        <taxon>Palaeoheterodonta</taxon>
        <taxon>Unionida</taxon>
        <taxon>Unionoidea</taxon>
        <taxon>Unionidae</taxon>
        <taxon>Ambleminae</taxon>
        <taxon>Lampsilini</taxon>
        <taxon>Potamilus</taxon>
    </lineage>
</organism>
<evidence type="ECO:0000256" key="1">
    <source>
        <dbReference type="SAM" id="MobiDB-lite"/>
    </source>
</evidence>
<comment type="caution">
    <text evidence="4">The sequence shown here is derived from an EMBL/GenBank/DDBJ whole genome shotgun (WGS) entry which is preliminary data.</text>
</comment>
<keyword evidence="2" id="KW-0812">Transmembrane</keyword>
<feature type="transmembrane region" description="Helical" evidence="2">
    <location>
        <begin position="326"/>
        <end position="352"/>
    </location>
</feature>
<gene>
    <name evidence="4" type="ORF">CHS0354_020314</name>
</gene>
<dbReference type="CDD" id="cd22823">
    <property type="entry name" value="Gal_Rha_Lectin"/>
    <property type="match status" value="1"/>
</dbReference>
<protein>
    <recommendedName>
        <fullName evidence="6">SUEL-type lectin domain-containing protein</fullName>
    </recommendedName>
</protein>
<dbReference type="InterPro" id="IPR043159">
    <property type="entry name" value="Lectin_gal-bd_sf"/>
</dbReference>
<keyword evidence="2" id="KW-0472">Membrane</keyword>
<reference evidence="4" key="1">
    <citation type="journal article" date="2021" name="Genome Biol. Evol.">
        <title>A High-Quality Reference Genome for a Parasitic Bivalve with Doubly Uniparental Inheritance (Bivalvia: Unionida).</title>
        <authorList>
            <person name="Smith C.H."/>
        </authorList>
    </citation>
    <scope>NUCLEOTIDE SEQUENCE</scope>
    <source>
        <strain evidence="4">CHS0354</strain>
    </source>
</reference>
<feature type="compositionally biased region" description="Polar residues" evidence="1">
    <location>
        <begin position="448"/>
        <end position="457"/>
    </location>
</feature>